<evidence type="ECO:0000256" key="2">
    <source>
        <dbReference type="ARBA" id="ARBA00022676"/>
    </source>
</evidence>
<dbReference type="InterPro" id="IPR050271">
    <property type="entry name" value="UDP-glycosyltransferase"/>
</dbReference>
<name>A0A9N9TLL6_PHYSR</name>
<reference evidence="6" key="1">
    <citation type="submission" date="2022-01" db="EMBL/GenBank/DDBJ databases">
        <authorList>
            <person name="King R."/>
        </authorList>
    </citation>
    <scope>NUCLEOTIDE SEQUENCE</scope>
</reference>
<keyword evidence="3 4" id="KW-0808">Transferase</keyword>
<evidence type="ECO:0000256" key="4">
    <source>
        <dbReference type="RuleBase" id="RU003718"/>
    </source>
</evidence>
<dbReference type="FunFam" id="3.40.50.2000:FF:000050">
    <property type="entry name" value="UDP-glucuronosyltransferase"/>
    <property type="match status" value="1"/>
</dbReference>
<evidence type="ECO:0000256" key="3">
    <source>
        <dbReference type="ARBA" id="ARBA00022679"/>
    </source>
</evidence>
<dbReference type="PROSITE" id="PS00375">
    <property type="entry name" value="UDPGT"/>
    <property type="match status" value="1"/>
</dbReference>
<organism evidence="6 7">
    <name type="scientific">Phyllotreta striolata</name>
    <name type="common">Striped flea beetle</name>
    <name type="synonym">Crioceris striolata</name>
    <dbReference type="NCBI Taxonomy" id="444603"/>
    <lineage>
        <taxon>Eukaryota</taxon>
        <taxon>Metazoa</taxon>
        <taxon>Ecdysozoa</taxon>
        <taxon>Arthropoda</taxon>
        <taxon>Hexapoda</taxon>
        <taxon>Insecta</taxon>
        <taxon>Pterygota</taxon>
        <taxon>Neoptera</taxon>
        <taxon>Endopterygota</taxon>
        <taxon>Coleoptera</taxon>
        <taxon>Polyphaga</taxon>
        <taxon>Cucujiformia</taxon>
        <taxon>Chrysomeloidea</taxon>
        <taxon>Chrysomelidae</taxon>
        <taxon>Galerucinae</taxon>
        <taxon>Alticini</taxon>
        <taxon>Phyllotreta</taxon>
    </lineage>
</organism>
<dbReference type="OrthoDB" id="5835829at2759"/>
<keyword evidence="5" id="KW-0812">Transmembrane</keyword>
<dbReference type="Gene3D" id="3.40.50.2000">
    <property type="entry name" value="Glycogen Phosphorylase B"/>
    <property type="match status" value="1"/>
</dbReference>
<evidence type="ECO:0000256" key="5">
    <source>
        <dbReference type="SAM" id="Phobius"/>
    </source>
</evidence>
<evidence type="ECO:0000313" key="7">
    <source>
        <dbReference type="Proteomes" id="UP001153712"/>
    </source>
</evidence>
<keyword evidence="7" id="KW-1185">Reference proteome</keyword>
<dbReference type="PANTHER" id="PTHR48043">
    <property type="entry name" value="EG:EG0003.4 PROTEIN-RELATED"/>
    <property type="match status" value="1"/>
</dbReference>
<dbReference type="InterPro" id="IPR035595">
    <property type="entry name" value="UDP_glycos_trans_CS"/>
</dbReference>
<evidence type="ECO:0008006" key="8">
    <source>
        <dbReference type="Google" id="ProtNLM"/>
    </source>
</evidence>
<dbReference type="CDD" id="cd03784">
    <property type="entry name" value="GT1_Gtf-like"/>
    <property type="match status" value="1"/>
</dbReference>
<dbReference type="Proteomes" id="UP001153712">
    <property type="component" value="Chromosome 2"/>
</dbReference>
<keyword evidence="5" id="KW-1133">Transmembrane helix</keyword>
<dbReference type="SUPFAM" id="SSF53756">
    <property type="entry name" value="UDP-Glycosyltransferase/glycogen phosphorylase"/>
    <property type="match status" value="1"/>
</dbReference>
<dbReference type="GO" id="GO:0008194">
    <property type="term" value="F:UDP-glycosyltransferase activity"/>
    <property type="evidence" value="ECO:0007669"/>
    <property type="project" value="InterPro"/>
</dbReference>
<gene>
    <name evidence="6" type="ORF">PHYEVI_LOCUS5134</name>
</gene>
<keyword evidence="5" id="KW-0472">Membrane</keyword>
<dbReference type="InterPro" id="IPR002213">
    <property type="entry name" value="UDP_glucos_trans"/>
</dbReference>
<accession>A0A9N9TLL6</accession>
<evidence type="ECO:0000313" key="6">
    <source>
        <dbReference type="EMBL" id="CAG9858747.1"/>
    </source>
</evidence>
<dbReference type="AlphaFoldDB" id="A0A9N9TLL6"/>
<dbReference type="EMBL" id="OU900095">
    <property type="protein sequence ID" value="CAG9858747.1"/>
    <property type="molecule type" value="Genomic_DNA"/>
</dbReference>
<comment type="similarity">
    <text evidence="1 4">Belongs to the UDP-glycosyltransferase family.</text>
</comment>
<feature type="transmembrane region" description="Helical" evidence="5">
    <location>
        <begin position="486"/>
        <end position="508"/>
    </location>
</feature>
<evidence type="ECO:0000256" key="1">
    <source>
        <dbReference type="ARBA" id="ARBA00009995"/>
    </source>
</evidence>
<dbReference type="Pfam" id="PF00201">
    <property type="entry name" value="UDPGT"/>
    <property type="match status" value="1"/>
</dbReference>
<sequence>MDFSKILFIVLTVALYIEEIDNSKILGIFPLAAKSHYTLGNSLMRGLAEAGHDVTMMSPHNDENPVENGTYRNIVLTGFAEFYEATMKKLNPYERSYFSNSFNYLHKYQRATTVLMENIFQHPAVVDFSNSNETFDVVIVEQIACEALKYFAHHFKAHLVLFSSVAAESKVNYVMGNPTMVSFSPLIDTDFSNDMTLAQRIRNLLLYAYEAAEYKYLWLPFLDDLIQRYHPGAPSMFDINYNVSLVLVNSHESIQPSVPLVPNIVPIGGFHVEKAKRLPEDLENFLNLASDGVIYVSFGSTVRAENLPTHKKLVLLKTFGNLKQKILWKWEGHEVDDLPANVKTSKWFPQKDLLAHPNVRLFVTQGGLLSLTESISNGVPMLAVPILGDQFVNARMVETDGYGLSISFHDSNFSEEKLTSMIEELLHNSTFKEKAMEKSRIFHDREIDPLKKAVYWIEYVIRHKGAAHLKVWGVNLAWYQFYSLDVLFVILTCTVLLLAFLYGIVIALGKLFKMAVKTVIQKNKRNNKNDRRGNNKLKRH</sequence>
<proteinExistence type="inferred from homology"/>
<protein>
    <recommendedName>
        <fullName evidence="8">UDP-glucuronosyltransferase</fullName>
    </recommendedName>
</protein>
<dbReference type="PANTHER" id="PTHR48043:SF159">
    <property type="entry name" value="EG:EG0003.4 PROTEIN-RELATED"/>
    <property type="match status" value="1"/>
</dbReference>
<keyword evidence="2 4" id="KW-0328">Glycosyltransferase</keyword>